<evidence type="ECO:0000259" key="6">
    <source>
        <dbReference type="Pfam" id="PF15459"/>
    </source>
</evidence>
<dbReference type="EMBL" id="JAESVG020000003">
    <property type="protein sequence ID" value="KAG8628831.1"/>
    <property type="molecule type" value="Genomic_DNA"/>
</dbReference>
<evidence type="ECO:0000259" key="5">
    <source>
        <dbReference type="Pfam" id="PF04935"/>
    </source>
</evidence>
<dbReference type="Proteomes" id="UP000809789">
    <property type="component" value="Unassembled WGS sequence"/>
</dbReference>
<feature type="compositionally biased region" description="Basic and acidic residues" evidence="4">
    <location>
        <begin position="370"/>
        <end position="382"/>
    </location>
</feature>
<sequence length="560" mass="63272">MSCPENVLNFLASLQERDLCAHLERFPLRVHQSHCIFLQDTQIIMDDDLEARLESHAQAFEGLLSLIPAENYYAKDNSDQWQRKKQTKEEKRAARKAKLDPANQKSALDVMKENEKKRKRELGIESDNEAETEGAPAEGQRPVKKARSGNTTQANESTPGRSKAEKRKEKRDRQKEKIERQRQKAEVKKARKEEQKQKEQAPGTSTADLENGDLEEVEDAARAGAGDIDIIDTTGLVDEQDSSAPASPLLDSPAFDVSANHSATSSSTSIIPPSDASKIQSNGTTLDNATTETSDLPVTKSIKSTKQKPLNLPAIDKEQLEAKLRARIEALRQKRKADGPDGQPVRSRQDLLEARRKKSEARKQHKKELRQKAKAEEERLNQERLQGSGSPLSTDIFSPRSEQNNFSFGRVAFEDGATANADLEGLREVKKRKGPQDVKGALQAAEKKQERLKNYDESKRKEIEEKDAWLSAKKRVYGEKVKDDTSLLKKALKRKEKQKGKSEKEWQDRQEGVRKSKEMRQKKREDNLTKRKEEKGSKGKKAKGKPKPKKRGRPGFEGKF</sequence>
<dbReference type="GO" id="GO:0042274">
    <property type="term" value="P:ribosomal small subunit biogenesis"/>
    <property type="evidence" value="ECO:0007669"/>
    <property type="project" value="TreeGrafter"/>
</dbReference>
<feature type="compositionally biased region" description="Basic and acidic residues" evidence="4">
    <location>
        <begin position="445"/>
        <end position="464"/>
    </location>
</feature>
<feature type="compositionally biased region" description="Basic residues" evidence="4">
    <location>
        <begin position="355"/>
        <end position="369"/>
    </location>
</feature>
<reference evidence="7" key="1">
    <citation type="submission" date="2021-07" db="EMBL/GenBank/DDBJ databases">
        <title>Elsinoe batatas strain:CRI-CJ2 Genome sequencing and assembly.</title>
        <authorList>
            <person name="Huang L."/>
        </authorList>
    </citation>
    <scope>NUCLEOTIDE SEQUENCE</scope>
    <source>
        <strain evidence="7">CRI-CJ2</strain>
    </source>
</reference>
<name>A0A8K0PGC8_9PEZI</name>
<comment type="similarity">
    <text evidence="2">Belongs to the SURF6 family.</text>
</comment>
<feature type="domain" description="Ribosomal RNA-processing protein 14 N-terminal" evidence="6">
    <location>
        <begin position="52"/>
        <end position="102"/>
    </location>
</feature>
<protein>
    <recommendedName>
        <fullName evidence="9">SURF6-domain-containing protein</fullName>
    </recommendedName>
</protein>
<feature type="compositionally biased region" description="Polar residues" evidence="4">
    <location>
        <begin position="383"/>
        <end position="401"/>
    </location>
</feature>
<dbReference type="GO" id="GO:0042273">
    <property type="term" value="P:ribosomal large subunit biogenesis"/>
    <property type="evidence" value="ECO:0007669"/>
    <property type="project" value="TreeGrafter"/>
</dbReference>
<feature type="compositionally biased region" description="Polar residues" evidence="4">
    <location>
        <begin position="148"/>
        <end position="160"/>
    </location>
</feature>
<feature type="domain" description="Ribosomal RNA-processing protein 14/surfeit locus protein 6 C-terminal" evidence="5">
    <location>
        <begin position="349"/>
        <end position="541"/>
    </location>
</feature>
<dbReference type="GO" id="GO:0003723">
    <property type="term" value="F:RNA binding"/>
    <property type="evidence" value="ECO:0007669"/>
    <property type="project" value="TreeGrafter"/>
</dbReference>
<feature type="region of interest" description="Disordered" evidence="4">
    <location>
        <begin position="77"/>
        <end position="319"/>
    </location>
</feature>
<dbReference type="GO" id="GO:0003677">
    <property type="term" value="F:DNA binding"/>
    <property type="evidence" value="ECO:0007669"/>
    <property type="project" value="TreeGrafter"/>
</dbReference>
<feature type="compositionally biased region" description="Basic and acidic residues" evidence="4">
    <location>
        <begin position="162"/>
        <end position="199"/>
    </location>
</feature>
<comment type="caution">
    <text evidence="7">The sequence shown here is derived from an EMBL/GenBank/DDBJ whole genome shotgun (WGS) entry which is preliminary data.</text>
</comment>
<dbReference type="Pfam" id="PF04935">
    <property type="entry name" value="SURF6"/>
    <property type="match status" value="1"/>
</dbReference>
<dbReference type="InterPro" id="IPR029188">
    <property type="entry name" value="Rrp14_N"/>
</dbReference>
<evidence type="ECO:0000256" key="2">
    <source>
        <dbReference type="ARBA" id="ARBA00005904"/>
    </source>
</evidence>
<organism evidence="7 8">
    <name type="scientific">Elsinoe batatas</name>
    <dbReference type="NCBI Taxonomy" id="2601811"/>
    <lineage>
        <taxon>Eukaryota</taxon>
        <taxon>Fungi</taxon>
        <taxon>Dikarya</taxon>
        <taxon>Ascomycota</taxon>
        <taxon>Pezizomycotina</taxon>
        <taxon>Dothideomycetes</taxon>
        <taxon>Dothideomycetidae</taxon>
        <taxon>Myriangiales</taxon>
        <taxon>Elsinoaceae</taxon>
        <taxon>Elsinoe</taxon>
    </lineage>
</organism>
<dbReference type="PANTHER" id="PTHR14369">
    <property type="entry name" value="SURFEIT LOCUS PROTEIN 6"/>
    <property type="match status" value="1"/>
</dbReference>
<keyword evidence="8" id="KW-1185">Reference proteome</keyword>
<dbReference type="AlphaFoldDB" id="A0A8K0PGC8"/>
<evidence type="ECO:0000256" key="4">
    <source>
        <dbReference type="SAM" id="MobiDB-lite"/>
    </source>
</evidence>
<proteinExistence type="inferred from homology"/>
<feature type="compositionally biased region" description="Basic residues" evidence="4">
    <location>
        <begin position="538"/>
        <end position="553"/>
    </location>
</feature>
<comment type="subcellular location">
    <subcellularLocation>
        <location evidence="1">Nucleus</location>
    </subcellularLocation>
</comment>
<evidence type="ECO:0000313" key="7">
    <source>
        <dbReference type="EMBL" id="KAG8628831.1"/>
    </source>
</evidence>
<dbReference type="InterPro" id="IPR029190">
    <property type="entry name" value="Rrp14/SURF6_C"/>
</dbReference>
<keyword evidence="3" id="KW-0539">Nucleus</keyword>
<dbReference type="OrthoDB" id="444809at2759"/>
<evidence type="ECO:0000256" key="3">
    <source>
        <dbReference type="ARBA" id="ARBA00023242"/>
    </source>
</evidence>
<feature type="compositionally biased region" description="Low complexity" evidence="4">
    <location>
        <begin position="242"/>
        <end position="254"/>
    </location>
</feature>
<evidence type="ECO:0000256" key="1">
    <source>
        <dbReference type="ARBA" id="ARBA00004123"/>
    </source>
</evidence>
<feature type="compositionally biased region" description="Low complexity" evidence="4">
    <location>
        <begin position="222"/>
        <end position="235"/>
    </location>
</feature>
<feature type="compositionally biased region" description="Polar residues" evidence="4">
    <location>
        <begin position="278"/>
        <end position="308"/>
    </location>
</feature>
<evidence type="ECO:0008006" key="9">
    <source>
        <dbReference type="Google" id="ProtNLM"/>
    </source>
</evidence>
<gene>
    <name evidence="7" type="ORF">KVT40_002696</name>
</gene>
<dbReference type="InterPro" id="IPR007019">
    <property type="entry name" value="SURF6"/>
</dbReference>
<dbReference type="PANTHER" id="PTHR14369:SF0">
    <property type="entry name" value="SURFEIT LOCUS PROTEIN 6"/>
    <property type="match status" value="1"/>
</dbReference>
<dbReference type="Pfam" id="PF15459">
    <property type="entry name" value="RRP14"/>
    <property type="match status" value="1"/>
</dbReference>
<feature type="compositionally biased region" description="Basic and acidic residues" evidence="4">
    <location>
        <begin position="499"/>
        <end position="537"/>
    </location>
</feature>
<evidence type="ECO:0000313" key="8">
    <source>
        <dbReference type="Proteomes" id="UP000809789"/>
    </source>
</evidence>
<dbReference type="GO" id="GO:0005730">
    <property type="term" value="C:nucleolus"/>
    <property type="evidence" value="ECO:0007669"/>
    <property type="project" value="TreeGrafter"/>
</dbReference>
<feature type="compositionally biased region" description="Low complexity" evidence="4">
    <location>
        <begin position="262"/>
        <end position="277"/>
    </location>
</feature>
<feature type="region of interest" description="Disordered" evidence="4">
    <location>
        <begin position="426"/>
        <end position="464"/>
    </location>
</feature>
<accession>A0A8K0PGC8</accession>
<feature type="region of interest" description="Disordered" evidence="4">
    <location>
        <begin position="331"/>
        <end position="401"/>
    </location>
</feature>
<feature type="compositionally biased region" description="Basic and acidic residues" evidence="4">
    <location>
        <begin position="77"/>
        <end position="92"/>
    </location>
</feature>
<feature type="region of interest" description="Disordered" evidence="4">
    <location>
        <begin position="491"/>
        <end position="560"/>
    </location>
</feature>